<evidence type="ECO:0000313" key="1">
    <source>
        <dbReference type="EMBL" id="OAD07980.1"/>
    </source>
</evidence>
<dbReference type="GO" id="GO:0032039">
    <property type="term" value="C:integrator complex"/>
    <property type="evidence" value="ECO:0007669"/>
    <property type="project" value="InterPro"/>
</dbReference>
<dbReference type="InterPro" id="IPR029321">
    <property type="entry name" value="INTS2"/>
</dbReference>
<accession>A0A162R3I8</accession>
<comment type="caution">
    <text evidence="1">The sequence shown here is derived from an EMBL/GenBank/DDBJ whole genome shotgun (WGS) entry which is preliminary data.</text>
</comment>
<name>A0A162R3I8_MUCCL</name>
<proteinExistence type="predicted"/>
<dbReference type="Pfam" id="PF14750">
    <property type="entry name" value="INTS2"/>
    <property type="match status" value="2"/>
</dbReference>
<organism evidence="1 2">
    <name type="scientific">Mucor lusitanicus CBS 277.49</name>
    <dbReference type="NCBI Taxonomy" id="747725"/>
    <lineage>
        <taxon>Eukaryota</taxon>
        <taxon>Fungi</taxon>
        <taxon>Fungi incertae sedis</taxon>
        <taxon>Mucoromycota</taxon>
        <taxon>Mucoromycotina</taxon>
        <taxon>Mucoromycetes</taxon>
        <taxon>Mucorales</taxon>
        <taxon>Mucorineae</taxon>
        <taxon>Mucoraceae</taxon>
        <taxon>Mucor</taxon>
    </lineage>
</organism>
<dbReference type="AlphaFoldDB" id="A0A162R3I8"/>
<dbReference type="STRING" id="747725.A0A162R3I8"/>
<dbReference type="GO" id="GO:0034472">
    <property type="term" value="P:snRNA 3'-end processing"/>
    <property type="evidence" value="ECO:0007669"/>
    <property type="project" value="TreeGrafter"/>
</dbReference>
<protein>
    <submittedName>
        <fullName evidence="1">Uncharacterized protein</fullName>
    </submittedName>
</protein>
<dbReference type="PANTHER" id="PTHR28608">
    <property type="entry name" value="INTEGRATOR COMPLEX SUBUNIT 2"/>
    <property type="match status" value="1"/>
</dbReference>
<dbReference type="PANTHER" id="PTHR28608:SF1">
    <property type="entry name" value="INTEGRATOR COMPLEX SUBUNIT 2"/>
    <property type="match status" value="1"/>
</dbReference>
<reference evidence="1 2" key="1">
    <citation type="submission" date="2015-06" db="EMBL/GenBank/DDBJ databases">
        <title>Expansion of signal transduction pathways in fungi by whole-genome duplication.</title>
        <authorList>
            <consortium name="DOE Joint Genome Institute"/>
            <person name="Corrochano L.M."/>
            <person name="Kuo A."/>
            <person name="Marcet-Houben M."/>
            <person name="Polaino S."/>
            <person name="Salamov A."/>
            <person name="Villalobos J.M."/>
            <person name="Alvarez M.I."/>
            <person name="Avalos J."/>
            <person name="Benito E.P."/>
            <person name="Benoit I."/>
            <person name="Burger G."/>
            <person name="Camino L.P."/>
            <person name="Canovas D."/>
            <person name="Cerda-Olmedo E."/>
            <person name="Cheng J.-F."/>
            <person name="Dominguez A."/>
            <person name="Elias M."/>
            <person name="Eslava A.P."/>
            <person name="Glaser F."/>
            <person name="Grimwood J."/>
            <person name="Gutierrez G."/>
            <person name="Heitman J."/>
            <person name="Henrissat B."/>
            <person name="Iturriaga E.A."/>
            <person name="Lang B.F."/>
            <person name="Lavin J.L."/>
            <person name="Lee S."/>
            <person name="Li W."/>
            <person name="Lindquist E."/>
            <person name="Lopez-Garcia S."/>
            <person name="Luque E.M."/>
            <person name="Marcos A.T."/>
            <person name="Martin J."/>
            <person name="Mccluskey K."/>
            <person name="Medina H.R."/>
            <person name="Miralles-Duran A."/>
            <person name="Miyazaki A."/>
            <person name="Munoz-Torres E."/>
            <person name="Oguiza J.A."/>
            <person name="Ohm R."/>
            <person name="Olmedo M."/>
            <person name="Orejas M."/>
            <person name="Ortiz-Castellanos L."/>
            <person name="Pisabarro A.G."/>
            <person name="Rodriguez-Romero J."/>
            <person name="Ruiz-Herrera J."/>
            <person name="Ruiz-Vazquez R."/>
            <person name="Sanz C."/>
            <person name="Schackwitz W."/>
            <person name="Schmutz J."/>
            <person name="Shahriari M."/>
            <person name="Shelest E."/>
            <person name="Silva-Franco F."/>
            <person name="Soanes D."/>
            <person name="Syed K."/>
            <person name="Tagua V.G."/>
            <person name="Talbot N.J."/>
            <person name="Thon M."/>
            <person name="De Vries R.P."/>
            <person name="Wiebenga A."/>
            <person name="Yadav J.S."/>
            <person name="Braun E.L."/>
            <person name="Baker S."/>
            <person name="Garre V."/>
            <person name="Horwitz B."/>
            <person name="Torres-Martinez S."/>
            <person name="Idnurm A."/>
            <person name="Herrera-Estrella A."/>
            <person name="Gabaldon T."/>
            <person name="Grigoriev I.V."/>
        </authorList>
    </citation>
    <scope>NUCLEOTIDE SEQUENCE [LARGE SCALE GENOMIC DNA]</scope>
    <source>
        <strain evidence="1 2">CBS 277.49</strain>
    </source>
</reference>
<evidence type="ECO:0000313" key="2">
    <source>
        <dbReference type="Proteomes" id="UP000077051"/>
    </source>
</evidence>
<dbReference type="Proteomes" id="UP000077051">
    <property type="component" value="Unassembled WGS sequence"/>
</dbReference>
<dbReference type="OrthoDB" id="3363059at2759"/>
<dbReference type="EMBL" id="AMYB01000001">
    <property type="protein sequence ID" value="OAD07980.1"/>
    <property type="molecule type" value="Genomic_DNA"/>
</dbReference>
<sequence>MSKKSFNLDSFYQLLKGRVFHNIDYQSWLLECMKNATLPIHAKFGPVINEFVLSTFLTDQCQRIPEDVVEAYFKDCSTISTSQILMLLYILTFNDYIIAFRTEPKLMSMNNVKEQKAYSVDLFDRIPIRFILNHVESYQSGNAYKSIYSDLLALSANLYPELFDIQSFLIQEGRDTTADSLWQIKTVYRDWKKNLTTTELEQLLGQWETNVSTVVDDGKLDTRIAEALTSTWETYNRIIPHTLWTMTINLLTSGAYTMNDLIQDPHIAFKSDPRIFRSEQLLPIWLHVLSCLRTTSKHRIWKRYHTKFPNANNQFNSRNVLALTNAQDTVMLQLLLELCLAKPHDKHNTHALETSRKLICEFIHTIFIDDRESILTKILHFQTYSTDLIPMVVERIPSIYTVFNFVSELTRQPQVEKQVFGILIACHLCEKYPLEP</sequence>
<gene>
    <name evidence="1" type="ORF">MUCCIDRAFT_77091</name>
</gene>
<keyword evidence="2" id="KW-1185">Reference proteome</keyword>
<dbReference type="VEuPathDB" id="FungiDB:MUCCIDRAFT_77091"/>